<name>A6JLG2_RAT</name>
<keyword evidence="1" id="KW-0812">Transmembrane</keyword>
<sequence length="119" mass="13651">MYMILNVRFLFPRLRLVSPEPGLYCLGVRGKYSDLVSLRFENVQNTQLCVSGGPELLMKAFLPGVTYFGLEMSCCFFLKEKCLCICFKELDFLYEDFLNAQRTSLKAPFTKNSSNLTFA</sequence>
<proteinExistence type="predicted"/>
<evidence type="ECO:0000313" key="2">
    <source>
        <dbReference type="Proteomes" id="UP000234681"/>
    </source>
</evidence>
<keyword evidence="1" id="KW-0472">Membrane</keyword>
<organism evidence="1 2">
    <name type="scientific">Rattus norvegicus</name>
    <name type="common">Rat</name>
    <dbReference type="NCBI Taxonomy" id="10116"/>
    <lineage>
        <taxon>Eukaryota</taxon>
        <taxon>Metazoa</taxon>
        <taxon>Chordata</taxon>
        <taxon>Craniata</taxon>
        <taxon>Vertebrata</taxon>
        <taxon>Euteleostomi</taxon>
        <taxon>Mammalia</taxon>
        <taxon>Eutheria</taxon>
        <taxon>Euarchontoglires</taxon>
        <taxon>Glires</taxon>
        <taxon>Rodentia</taxon>
        <taxon>Myomorpha</taxon>
        <taxon>Muroidea</taxon>
        <taxon>Muridae</taxon>
        <taxon>Murinae</taxon>
        <taxon>Rattus</taxon>
    </lineage>
</organism>
<accession>A6JLG2</accession>
<evidence type="ECO:0000313" key="3">
    <source>
        <dbReference type="RGD" id="1307561"/>
    </source>
</evidence>
<gene>
    <name evidence="1 3" type="primary">Tmem50b</name>
    <name evidence="1" type="ORF">rCG_58754</name>
</gene>
<dbReference type="EMBL" id="CH473989">
    <property type="protein sequence ID" value="EDM10727.1"/>
    <property type="molecule type" value="Genomic_DNA"/>
</dbReference>
<protein>
    <submittedName>
        <fullName evidence="1">Transmembrane protein 50B, isoform CRA_a</fullName>
    </submittedName>
</protein>
<dbReference type="RGD" id="1307561">
    <property type="gene designation" value="Tmem50b"/>
</dbReference>
<dbReference type="AGR" id="RGD:1307561"/>
<dbReference type="Proteomes" id="UP000234681">
    <property type="component" value="Chromosome 11"/>
</dbReference>
<dbReference type="AlphaFoldDB" id="A6JLG2"/>
<evidence type="ECO:0000313" key="1">
    <source>
        <dbReference type="EMBL" id="EDM10727.1"/>
    </source>
</evidence>
<reference evidence="2" key="1">
    <citation type="submission" date="2005-09" db="EMBL/GenBank/DDBJ databases">
        <authorList>
            <person name="Mural R.J."/>
            <person name="Li P.W."/>
            <person name="Adams M.D."/>
            <person name="Amanatides P.G."/>
            <person name="Baden-Tillson H."/>
            <person name="Barnstead M."/>
            <person name="Chin S.H."/>
            <person name="Dew I."/>
            <person name="Evans C.A."/>
            <person name="Ferriera S."/>
            <person name="Flanigan M."/>
            <person name="Fosler C."/>
            <person name="Glodek A."/>
            <person name="Gu Z."/>
            <person name="Holt R.A."/>
            <person name="Jennings D."/>
            <person name="Kraft C.L."/>
            <person name="Lu F."/>
            <person name="Nguyen T."/>
            <person name="Nusskern D.R."/>
            <person name="Pfannkoch C.M."/>
            <person name="Sitter C."/>
            <person name="Sutton G.G."/>
            <person name="Venter J.C."/>
            <person name="Wang Z."/>
            <person name="Woodage T."/>
            <person name="Zheng X.H."/>
            <person name="Zhong F."/>
        </authorList>
    </citation>
    <scope>NUCLEOTIDE SEQUENCE [LARGE SCALE GENOMIC DNA]</scope>
    <source>
        <strain>BN</strain>
        <strain evidence="2">Sprague-Dawley</strain>
    </source>
</reference>